<feature type="region of interest" description="Disordered" evidence="1">
    <location>
        <begin position="199"/>
        <end position="228"/>
    </location>
</feature>
<feature type="region of interest" description="Disordered" evidence="1">
    <location>
        <begin position="279"/>
        <end position="298"/>
    </location>
</feature>
<dbReference type="AlphaFoldDB" id="A0A1J7J4Z7"/>
<organism evidence="2 3">
    <name type="scientific">Coniochaeta ligniaria NRRL 30616</name>
    <dbReference type="NCBI Taxonomy" id="1408157"/>
    <lineage>
        <taxon>Eukaryota</taxon>
        <taxon>Fungi</taxon>
        <taxon>Dikarya</taxon>
        <taxon>Ascomycota</taxon>
        <taxon>Pezizomycotina</taxon>
        <taxon>Sordariomycetes</taxon>
        <taxon>Sordariomycetidae</taxon>
        <taxon>Coniochaetales</taxon>
        <taxon>Coniochaetaceae</taxon>
        <taxon>Coniochaeta</taxon>
    </lineage>
</organism>
<feature type="compositionally biased region" description="Low complexity" evidence="1">
    <location>
        <begin position="362"/>
        <end position="384"/>
    </location>
</feature>
<protein>
    <submittedName>
        <fullName evidence="2">Uncharacterized protein</fullName>
    </submittedName>
</protein>
<dbReference type="Proteomes" id="UP000182658">
    <property type="component" value="Unassembled WGS sequence"/>
</dbReference>
<feature type="region of interest" description="Disordered" evidence="1">
    <location>
        <begin position="360"/>
        <end position="387"/>
    </location>
</feature>
<accession>A0A1J7J4Z7</accession>
<feature type="compositionally biased region" description="Polar residues" evidence="1">
    <location>
        <begin position="199"/>
        <end position="219"/>
    </location>
</feature>
<dbReference type="OrthoDB" id="3641178at2759"/>
<feature type="region of interest" description="Disordered" evidence="1">
    <location>
        <begin position="1"/>
        <end position="51"/>
    </location>
</feature>
<dbReference type="EMBL" id="KV875093">
    <property type="protein sequence ID" value="OIW34533.1"/>
    <property type="molecule type" value="Genomic_DNA"/>
</dbReference>
<dbReference type="InParanoid" id="A0A1J7J4Z7"/>
<feature type="compositionally biased region" description="Low complexity" evidence="1">
    <location>
        <begin position="165"/>
        <end position="183"/>
    </location>
</feature>
<evidence type="ECO:0000313" key="3">
    <source>
        <dbReference type="Proteomes" id="UP000182658"/>
    </source>
</evidence>
<sequence length="424" mass="47014">MAGLIPLMLRPSEPTKRPSPSISTSFQPSHLRSASTGTVQTPRPNLPKRYSQLPPANLPVIPYTQAEWRKAISEVKRQHMSRRYRACSARCAEILDNLKDASQVEPAYLIYLHFYAAASMEMCTRPLPLTSPYRAALLQQARNHYDRAASLIRAAEDSVAVKTRSGSASSSCPPSLHSPSGSVGSLSSVSSRAWTAETSVPSPTNSVYSFDEPSTPQSSPRRHLPPKRVKKVSFSLPLCAEELEEQERESAANFRFPEPIIRPDSPTLGFDDEYFHAGASMRDLPPPPPPPKSSLRIPPPVVTDLPLLRPGGEGEGDDDDDFFRVERSVHRYNETLSHLRSQLANHSHNLGAQLVLAADMGSRPSSPATSPRSPTFERANADAARAAEKQARIERLRKNGWVRKRFDSRRYEELAREVLAELEP</sequence>
<evidence type="ECO:0000313" key="2">
    <source>
        <dbReference type="EMBL" id="OIW34533.1"/>
    </source>
</evidence>
<gene>
    <name evidence="2" type="ORF">CONLIGDRAFT_8068</name>
</gene>
<proteinExistence type="predicted"/>
<reference evidence="2 3" key="1">
    <citation type="submission" date="2016-10" db="EMBL/GenBank/DDBJ databases">
        <title>Draft genome sequence of Coniochaeta ligniaria NRRL30616, a lignocellulolytic fungus for bioabatement of inhibitors in plant biomass hydrolysates.</title>
        <authorList>
            <consortium name="DOE Joint Genome Institute"/>
            <person name="Jimenez D.J."/>
            <person name="Hector R.E."/>
            <person name="Riley R."/>
            <person name="Sun H."/>
            <person name="Grigoriev I.V."/>
            <person name="Van Elsas J.D."/>
            <person name="Nichols N.N."/>
        </authorList>
    </citation>
    <scope>NUCLEOTIDE SEQUENCE [LARGE SCALE GENOMIC DNA]</scope>
    <source>
        <strain evidence="2 3">NRRL 30616</strain>
    </source>
</reference>
<keyword evidence="3" id="KW-1185">Reference proteome</keyword>
<feature type="compositionally biased region" description="Polar residues" evidence="1">
    <location>
        <begin position="18"/>
        <end position="43"/>
    </location>
</feature>
<feature type="compositionally biased region" description="Pro residues" evidence="1">
    <location>
        <begin position="284"/>
        <end position="298"/>
    </location>
</feature>
<name>A0A1J7J4Z7_9PEZI</name>
<feature type="region of interest" description="Disordered" evidence="1">
    <location>
        <begin position="164"/>
        <end position="183"/>
    </location>
</feature>
<evidence type="ECO:0000256" key="1">
    <source>
        <dbReference type="SAM" id="MobiDB-lite"/>
    </source>
</evidence>